<protein>
    <recommendedName>
        <fullName evidence="3">polynucleotide adenylyltransferase</fullName>
        <ecNumber evidence="3">2.7.7.19</ecNumber>
    </recommendedName>
</protein>
<dbReference type="GO" id="GO:0006397">
    <property type="term" value="P:mRNA processing"/>
    <property type="evidence" value="ECO:0007669"/>
    <property type="project" value="UniProtKB-KW"/>
</dbReference>
<dbReference type="InterPro" id="IPR043519">
    <property type="entry name" value="NT_sf"/>
</dbReference>
<reference evidence="13 14" key="1">
    <citation type="submission" date="2015-10" db="EMBL/GenBank/DDBJ databases">
        <title>Full genome of DAOMC 229536 Phialocephala scopiformis, a fungal endophyte of spruce producing the potent anti-insectan compound rugulosin.</title>
        <authorList>
            <consortium name="DOE Joint Genome Institute"/>
            <person name="Walker A.K."/>
            <person name="Frasz S.L."/>
            <person name="Seifert K.A."/>
            <person name="Miller J.D."/>
            <person name="Mondo S.J."/>
            <person name="Labutti K."/>
            <person name="Lipzen A."/>
            <person name="Dockter R."/>
            <person name="Kennedy M."/>
            <person name="Grigoriev I.V."/>
            <person name="Spatafora J.W."/>
        </authorList>
    </citation>
    <scope>NUCLEOTIDE SEQUENCE [LARGE SCALE GENOMIC DNA]</scope>
    <source>
        <strain evidence="13 14">CBS 120377</strain>
    </source>
</reference>
<dbReference type="GO" id="GO:0005634">
    <property type="term" value="C:nucleus"/>
    <property type="evidence" value="ECO:0007669"/>
    <property type="project" value="UniProtKB-SubCell"/>
</dbReference>
<dbReference type="Gene3D" id="3.60.10.10">
    <property type="entry name" value="Endonuclease/exonuclease/phosphatase"/>
    <property type="match status" value="1"/>
</dbReference>
<keyword evidence="5" id="KW-0808">Transferase</keyword>
<dbReference type="SUPFAM" id="SSF81301">
    <property type="entry name" value="Nucleotidyltransferase"/>
    <property type="match status" value="1"/>
</dbReference>
<evidence type="ECO:0000259" key="10">
    <source>
        <dbReference type="Pfam" id="PF03372"/>
    </source>
</evidence>
<dbReference type="GO" id="GO:1990817">
    <property type="term" value="F:poly(A) RNA polymerase activity"/>
    <property type="evidence" value="ECO:0007669"/>
    <property type="project" value="UniProtKB-EC"/>
</dbReference>
<keyword evidence="8" id="KW-0539">Nucleus</keyword>
<dbReference type="Pfam" id="PF04457">
    <property type="entry name" value="MJ1316"/>
    <property type="match status" value="1"/>
</dbReference>
<dbReference type="PANTHER" id="PTHR10682">
    <property type="entry name" value="POLY A POLYMERASE"/>
    <property type="match status" value="1"/>
</dbReference>
<dbReference type="InterPro" id="IPR040459">
    <property type="entry name" value="MJ1316"/>
</dbReference>
<comment type="subcellular location">
    <subcellularLocation>
        <location evidence="1">Nucleus</location>
    </subcellularLocation>
</comment>
<dbReference type="STRING" id="149040.A0A194XEW6"/>
<name>A0A194XEW6_MOLSC</name>
<dbReference type="EMBL" id="KQ947412">
    <property type="protein sequence ID" value="KUJ18691.1"/>
    <property type="molecule type" value="Genomic_DNA"/>
</dbReference>
<dbReference type="Gene3D" id="3.90.1140.10">
    <property type="entry name" value="Cyclic phosphodiesterase"/>
    <property type="match status" value="1"/>
</dbReference>
<dbReference type="Proteomes" id="UP000070700">
    <property type="component" value="Unassembled WGS sequence"/>
</dbReference>
<evidence type="ECO:0000259" key="12">
    <source>
        <dbReference type="Pfam" id="PF04928"/>
    </source>
</evidence>
<dbReference type="AlphaFoldDB" id="A0A194XEW6"/>
<dbReference type="Pfam" id="PF04928">
    <property type="entry name" value="PAP_central"/>
    <property type="match status" value="1"/>
</dbReference>
<keyword evidence="4" id="KW-0507">mRNA processing</keyword>
<dbReference type="InParanoid" id="A0A194XEW6"/>
<dbReference type="InterPro" id="IPR007012">
    <property type="entry name" value="PolA_pol_cen_dom"/>
</dbReference>
<dbReference type="SUPFAM" id="SSF56219">
    <property type="entry name" value="DNase I-like"/>
    <property type="match status" value="1"/>
</dbReference>
<evidence type="ECO:0000256" key="5">
    <source>
        <dbReference type="ARBA" id="ARBA00022679"/>
    </source>
</evidence>
<dbReference type="RefSeq" id="XP_018073046.1">
    <property type="nucleotide sequence ID" value="XM_018219662.1"/>
</dbReference>
<evidence type="ECO:0000313" key="14">
    <source>
        <dbReference type="Proteomes" id="UP000070700"/>
    </source>
</evidence>
<dbReference type="Pfam" id="PF13563">
    <property type="entry name" value="2_5_RNA_ligase2"/>
    <property type="match status" value="1"/>
</dbReference>
<evidence type="ECO:0000256" key="6">
    <source>
        <dbReference type="ARBA" id="ARBA00022741"/>
    </source>
</evidence>
<keyword evidence="7" id="KW-0067">ATP-binding</keyword>
<feature type="domain" description="MJ1316 RNA cyclic group end recognition" evidence="11">
    <location>
        <begin position="1064"/>
        <end position="1138"/>
    </location>
</feature>
<dbReference type="PANTHER" id="PTHR10682:SF23">
    <property type="entry name" value="POLYNUCLEOTIDE ADENYLYLTRANSFERASE"/>
    <property type="match status" value="1"/>
</dbReference>
<accession>A0A194XEW6</accession>
<dbReference type="Pfam" id="PF03372">
    <property type="entry name" value="Exo_endo_phos"/>
    <property type="match status" value="1"/>
</dbReference>
<evidence type="ECO:0000256" key="9">
    <source>
        <dbReference type="SAM" id="MobiDB-lite"/>
    </source>
</evidence>
<comment type="similarity">
    <text evidence="2">Belongs to the poly(A) polymerase family.</text>
</comment>
<dbReference type="Gene3D" id="1.10.1410.10">
    <property type="match status" value="1"/>
</dbReference>
<keyword evidence="6" id="KW-0547">Nucleotide-binding</keyword>
<gene>
    <name evidence="13" type="ORF">LY89DRAFT_732244</name>
</gene>
<dbReference type="OrthoDB" id="10263155at2759"/>
<evidence type="ECO:0000256" key="3">
    <source>
        <dbReference type="ARBA" id="ARBA00012388"/>
    </source>
</evidence>
<dbReference type="SUPFAM" id="SSF81631">
    <property type="entry name" value="PAP/OAS1 substrate-binding domain"/>
    <property type="match status" value="1"/>
</dbReference>
<feature type="domain" description="Endonuclease/exonuclease/phosphatase" evidence="10">
    <location>
        <begin position="244"/>
        <end position="510"/>
    </location>
</feature>
<evidence type="ECO:0000256" key="7">
    <source>
        <dbReference type="ARBA" id="ARBA00022840"/>
    </source>
</evidence>
<organism evidence="13 14">
    <name type="scientific">Mollisia scopiformis</name>
    <name type="common">Conifer needle endophyte fungus</name>
    <name type="synonym">Phialocephala scopiformis</name>
    <dbReference type="NCBI Taxonomy" id="149040"/>
    <lineage>
        <taxon>Eukaryota</taxon>
        <taxon>Fungi</taxon>
        <taxon>Dikarya</taxon>
        <taxon>Ascomycota</taxon>
        <taxon>Pezizomycotina</taxon>
        <taxon>Leotiomycetes</taxon>
        <taxon>Helotiales</taxon>
        <taxon>Mollisiaceae</taxon>
        <taxon>Mollisia</taxon>
    </lineage>
</organism>
<evidence type="ECO:0000256" key="4">
    <source>
        <dbReference type="ARBA" id="ARBA00022664"/>
    </source>
</evidence>
<dbReference type="InterPro" id="IPR036691">
    <property type="entry name" value="Endo/exonu/phosph_ase_sf"/>
</dbReference>
<sequence>MASSSIPFRLKSYQTALAIVAPPQFRTEIDSLRKIHDKAYERWDPHINVLYPFVDPDQLGDAISAIRQRIADKDVGSFGLGLARPDKFVQKKAATVHLKPDLETEEKISLLRADLVSALGRDPKEGTHDGIFRAHMTVGQAGLIGPTLERLVEKVEKLAPSQWECRSLTVLKRQPSGKMVPVDDIWLQGGRREVLNRTEECGPPEYHWNSCNEYSSSVGWQPVLKDKVSRGQSDTTSTKVTIATYNLMTDSRAPAFTTRLTAIVDAIESATVQHSNVSILCLQEVNDEMLPLLLADRKICGLYPYSTHLPSSLLPSDRNLVTMASVPFHHNTIQFTERHKLALVIEVMELNVKVVNVHLSAGLSDDAVAAKKRQMDYLTEFCSNIITSREVVLSGDFNLTTSSSTIDMALALDLISTKTAQLVRNMINLDLWEDAFLASENMQTDGVIDDKSGATFDRIGNTLAAMSTSPINDHPQRYDRVLYRRNGRLKTEYVQLFGLADERGICGSDHYGLSATLHLDPMQNTVRDSLHLEISNVEKTIVIEDNTDLGHLLEHLLPTEDDRAERRHAIRLIEEGLSSGNGLTGLVLAPLGSYLLDTYFPESDVDLLAIGAVAPQVFFELAASRLQHLDSGRQEGVKGVHLVNSLVSIAELSVLGIKFDLQYCQAPLLLERCHSASQSTPLNELAFDKTLVSSLSPSSLRPFNTYRDTAYILNTVSDITAYRMAHRFLSLYLKGHGLYSAKFGYLGGIHLSLMLNRVVKLMEASRPSESGDQPRCSPATIVRTFFSYYANFDWALESVSDPTLTNEGQPARSPRDAVFIPAIHVPTARPNVASSCTPLRAQIFREEFNATSERLSREGWSLLLRPGVGVHDFLKSFPAYICLSLDVWGVDEIGGGKGREIVGALESKFPRLMLALGRLDGMYARVWPARFRNNEEKSLESDGTQFKGYYLIGVRMTGEHADLDAKKILRGKVIGVVRDFESIVKVSREFESGSCWLNTEFLAGKKIRDLNLVVDDRDWSAETGTDTISTDSNDHGTDMENVGPPDFVSRPNAEQPRRPNTTPLRMPHDIINRIKHDTAHFSAEKFLIGYEDRFEEKPREVELLKWKLEQMDEEFISLHRAVHIRRKDENGGEIVWDRRRRLDLIFGSGKKGERKGQS</sequence>
<evidence type="ECO:0000256" key="1">
    <source>
        <dbReference type="ARBA" id="ARBA00004123"/>
    </source>
</evidence>
<evidence type="ECO:0000256" key="8">
    <source>
        <dbReference type="ARBA" id="ARBA00023242"/>
    </source>
</evidence>
<dbReference type="EC" id="2.7.7.19" evidence="3"/>
<dbReference type="InterPro" id="IPR005135">
    <property type="entry name" value="Endo/exonuclease/phosphatase"/>
</dbReference>
<feature type="region of interest" description="Disordered" evidence="9">
    <location>
        <begin position="1044"/>
        <end position="1065"/>
    </location>
</feature>
<evidence type="ECO:0000313" key="13">
    <source>
        <dbReference type="EMBL" id="KUJ18691.1"/>
    </source>
</evidence>
<proteinExistence type="inferred from homology"/>
<feature type="domain" description="Poly(A) polymerase central" evidence="12">
    <location>
        <begin position="722"/>
        <end position="851"/>
    </location>
</feature>
<keyword evidence="14" id="KW-1185">Reference proteome</keyword>
<evidence type="ECO:0000259" key="11">
    <source>
        <dbReference type="Pfam" id="PF04457"/>
    </source>
</evidence>
<dbReference type="GeneID" id="28829388"/>
<dbReference type="KEGG" id="psco:LY89DRAFT_732244"/>
<dbReference type="GO" id="GO:0005524">
    <property type="term" value="F:ATP binding"/>
    <property type="evidence" value="ECO:0007669"/>
    <property type="project" value="UniProtKB-KW"/>
</dbReference>
<evidence type="ECO:0000256" key="2">
    <source>
        <dbReference type="ARBA" id="ARBA00010912"/>
    </source>
</evidence>